<keyword evidence="6" id="KW-1185">Reference proteome</keyword>
<dbReference type="InterPro" id="IPR004808">
    <property type="entry name" value="AP_endonuc_1"/>
</dbReference>
<evidence type="ECO:0000256" key="2">
    <source>
        <dbReference type="ARBA" id="ARBA00022723"/>
    </source>
</evidence>
<dbReference type="PANTHER" id="PTHR22748:SF26">
    <property type="entry name" value="ENDONUCLEASE_EXONUCLEASE_PHOSPHATASE DOMAIN-CONTAINING PROTEIN"/>
    <property type="match status" value="1"/>
</dbReference>
<dbReference type="AlphaFoldDB" id="A0A673ATC2"/>
<evidence type="ECO:0000256" key="3">
    <source>
        <dbReference type="ARBA" id="ARBA00022801"/>
    </source>
</evidence>
<evidence type="ECO:0000313" key="5">
    <source>
        <dbReference type="Ensembl" id="ENSSORP00005031562.1"/>
    </source>
</evidence>
<dbReference type="GO" id="GO:0046872">
    <property type="term" value="F:metal ion binding"/>
    <property type="evidence" value="ECO:0007669"/>
    <property type="project" value="UniProtKB-KW"/>
</dbReference>
<dbReference type="GO" id="GO:0006284">
    <property type="term" value="P:base-excision repair"/>
    <property type="evidence" value="ECO:0007669"/>
    <property type="project" value="TreeGrafter"/>
</dbReference>
<dbReference type="GO" id="GO:0008081">
    <property type="term" value="F:phosphoric diester hydrolase activity"/>
    <property type="evidence" value="ECO:0007669"/>
    <property type="project" value="TreeGrafter"/>
</dbReference>
<dbReference type="SUPFAM" id="SSF56219">
    <property type="entry name" value="DNase I-like"/>
    <property type="match status" value="1"/>
</dbReference>
<evidence type="ECO:0008006" key="7">
    <source>
        <dbReference type="Google" id="ProtNLM"/>
    </source>
</evidence>
<keyword evidence="2" id="KW-0479">Metal-binding</keyword>
<reference evidence="5" key="3">
    <citation type="submission" date="2025-09" db="UniProtKB">
        <authorList>
            <consortium name="Ensembl"/>
        </authorList>
    </citation>
    <scope>IDENTIFICATION</scope>
</reference>
<dbReference type="CDD" id="cd09076">
    <property type="entry name" value="L1-EN"/>
    <property type="match status" value="1"/>
</dbReference>
<dbReference type="Ensembl" id="ENSSORT00005032442.1">
    <property type="protein sequence ID" value="ENSSORP00005031562.1"/>
    <property type="gene ID" value="ENSSORG00005015017.1"/>
</dbReference>
<dbReference type="InParanoid" id="A0A673ATC2"/>
<dbReference type="GO" id="GO:0005634">
    <property type="term" value="C:nucleus"/>
    <property type="evidence" value="ECO:0007669"/>
    <property type="project" value="TreeGrafter"/>
</dbReference>
<comment type="cofactor">
    <cofactor evidence="1">
        <name>Mg(2+)</name>
        <dbReference type="ChEBI" id="CHEBI:18420"/>
    </cofactor>
</comment>
<organism evidence="5 6">
    <name type="scientific">Sphaeramia orbicularis</name>
    <name type="common">orbiculate cardinalfish</name>
    <dbReference type="NCBI Taxonomy" id="375764"/>
    <lineage>
        <taxon>Eukaryota</taxon>
        <taxon>Metazoa</taxon>
        <taxon>Chordata</taxon>
        <taxon>Craniata</taxon>
        <taxon>Vertebrata</taxon>
        <taxon>Euteleostomi</taxon>
        <taxon>Actinopterygii</taxon>
        <taxon>Neopterygii</taxon>
        <taxon>Teleostei</taxon>
        <taxon>Neoteleostei</taxon>
        <taxon>Acanthomorphata</taxon>
        <taxon>Gobiaria</taxon>
        <taxon>Kurtiformes</taxon>
        <taxon>Apogonoidei</taxon>
        <taxon>Apogonidae</taxon>
        <taxon>Apogoninae</taxon>
        <taxon>Sphaeramia</taxon>
    </lineage>
</organism>
<dbReference type="GO" id="GO:0008311">
    <property type="term" value="F:double-stranded DNA 3'-5' DNA exonuclease activity"/>
    <property type="evidence" value="ECO:0007669"/>
    <property type="project" value="TreeGrafter"/>
</dbReference>
<reference evidence="5" key="1">
    <citation type="submission" date="2019-06" db="EMBL/GenBank/DDBJ databases">
        <authorList>
            <consortium name="Wellcome Sanger Institute Data Sharing"/>
        </authorList>
    </citation>
    <scope>NUCLEOTIDE SEQUENCE [LARGE SCALE GENOMIC DNA]</scope>
</reference>
<name>A0A673ATC2_9TELE</name>
<protein>
    <recommendedName>
        <fullName evidence="7">Endonuclease/exonuclease/phosphatase domain-containing protein</fullName>
    </recommendedName>
</protein>
<evidence type="ECO:0000313" key="6">
    <source>
        <dbReference type="Proteomes" id="UP000472271"/>
    </source>
</evidence>
<dbReference type="PANTHER" id="PTHR22748">
    <property type="entry name" value="AP ENDONUCLEASE"/>
    <property type="match status" value="1"/>
</dbReference>
<evidence type="ECO:0000256" key="4">
    <source>
        <dbReference type="ARBA" id="ARBA00022842"/>
    </source>
</evidence>
<sequence>MLAVFPGLFRFCSHFFNIYKISIWNFQSSNNMAKRKSVINSLKRNKIQIAYLQETHLNVEEHKKYCREWVGHIFFSSHSTSKRDLIIHLHKNLPFTATASFKDTEGRYVLVKEILHGENIILGNVYAPNIQDEAFYASLFSQLANMDSPNMIIGDDFNCALCSVMNRLPSQTSKSKNAKAVLNINKEFDLRDIWRHYSPTSKQYTFHSHPYHSASYIGHITLSDHAPVIMGMQLLRPNDRLFSWRMNTTLLTNDKFIKYLTDQTDLFLETNDKNRADPKIRKKEQAAKQVEIEKKKQLEEMFYTTKSDAAVIELKSTITPLYNMIKRKAEIDTLFTKQKFFELANKPNRLLVLLFLWILKRHLIELSGNIHYRSKVLEHPNFSSFVLKFKPFKSNEQLEMVQR</sequence>
<keyword evidence="3" id="KW-0378">Hydrolase</keyword>
<dbReference type="InterPro" id="IPR036691">
    <property type="entry name" value="Endo/exonu/phosph_ase_sf"/>
</dbReference>
<evidence type="ECO:0000256" key="1">
    <source>
        <dbReference type="ARBA" id="ARBA00001946"/>
    </source>
</evidence>
<proteinExistence type="predicted"/>
<dbReference type="Proteomes" id="UP000472271">
    <property type="component" value="Chromosome 5"/>
</dbReference>
<keyword evidence="4" id="KW-0460">Magnesium</keyword>
<reference evidence="5" key="2">
    <citation type="submission" date="2025-08" db="UniProtKB">
        <authorList>
            <consortium name="Ensembl"/>
        </authorList>
    </citation>
    <scope>IDENTIFICATION</scope>
</reference>
<dbReference type="GO" id="GO:0003906">
    <property type="term" value="F:DNA-(apurinic or apyrimidinic site) endonuclease activity"/>
    <property type="evidence" value="ECO:0007669"/>
    <property type="project" value="TreeGrafter"/>
</dbReference>
<dbReference type="Gene3D" id="3.60.10.10">
    <property type="entry name" value="Endonuclease/exonuclease/phosphatase"/>
    <property type="match status" value="1"/>
</dbReference>
<accession>A0A673ATC2</accession>